<protein>
    <submittedName>
        <fullName evidence="1">Uncharacterized protein</fullName>
    </submittedName>
</protein>
<feature type="non-terminal residue" evidence="1">
    <location>
        <position position="307"/>
    </location>
</feature>
<dbReference type="Proteomes" id="UP000006514">
    <property type="component" value="Unassembled WGS sequence"/>
</dbReference>
<dbReference type="OMA" id="NTHYASP"/>
<sequence>SEVLLVTAFYPLSHSKHSVGEYKRWMTAFLGRIETDVYLYAPAYLVPLVESLRPAGYNLFVNTTFASPFDIPPLTAVGREGFEAQHALDREKRIHTAELYAIWSAKPYFLSAAAHTARAEGNRRYRLAFWVDAGSFRASKHAYRYWPDPARFDEAIAATKAMEDAILVPMDYDPPGWFMDWNATKGPADGSWSEGSFFGGSLSAVDWYARAYYTYFSHWRANGYFVGKDQTLINGLMLMYSDRFVTVWNRDFEAPAARIPKDPRIGALGYCDDPWYYYLFWLAREDEKERMNAIWRKEWHWDFWAER</sequence>
<keyword evidence="2" id="KW-1185">Reference proteome</keyword>
<gene>
    <name evidence="1" type="ORF">AURDEDRAFT_39702</name>
</gene>
<reference evidence="2" key="1">
    <citation type="journal article" date="2012" name="Science">
        <title>The Paleozoic origin of enzymatic lignin decomposition reconstructed from 31 fungal genomes.</title>
        <authorList>
            <person name="Floudas D."/>
            <person name="Binder M."/>
            <person name="Riley R."/>
            <person name="Barry K."/>
            <person name="Blanchette R.A."/>
            <person name="Henrissat B."/>
            <person name="Martinez A.T."/>
            <person name="Otillar R."/>
            <person name="Spatafora J.W."/>
            <person name="Yadav J.S."/>
            <person name="Aerts A."/>
            <person name="Benoit I."/>
            <person name="Boyd A."/>
            <person name="Carlson A."/>
            <person name="Copeland A."/>
            <person name="Coutinho P.M."/>
            <person name="de Vries R.P."/>
            <person name="Ferreira P."/>
            <person name="Findley K."/>
            <person name="Foster B."/>
            <person name="Gaskell J."/>
            <person name="Glotzer D."/>
            <person name="Gorecki P."/>
            <person name="Heitman J."/>
            <person name="Hesse C."/>
            <person name="Hori C."/>
            <person name="Igarashi K."/>
            <person name="Jurgens J.A."/>
            <person name="Kallen N."/>
            <person name="Kersten P."/>
            <person name="Kohler A."/>
            <person name="Kuees U."/>
            <person name="Kumar T.K.A."/>
            <person name="Kuo A."/>
            <person name="LaButti K."/>
            <person name="Larrondo L.F."/>
            <person name="Lindquist E."/>
            <person name="Ling A."/>
            <person name="Lombard V."/>
            <person name="Lucas S."/>
            <person name="Lundell T."/>
            <person name="Martin R."/>
            <person name="McLaughlin D.J."/>
            <person name="Morgenstern I."/>
            <person name="Morin E."/>
            <person name="Murat C."/>
            <person name="Nagy L.G."/>
            <person name="Nolan M."/>
            <person name="Ohm R.A."/>
            <person name="Patyshakuliyeva A."/>
            <person name="Rokas A."/>
            <person name="Ruiz-Duenas F.J."/>
            <person name="Sabat G."/>
            <person name="Salamov A."/>
            <person name="Samejima M."/>
            <person name="Schmutz J."/>
            <person name="Slot J.C."/>
            <person name="St John F."/>
            <person name="Stenlid J."/>
            <person name="Sun H."/>
            <person name="Sun S."/>
            <person name="Syed K."/>
            <person name="Tsang A."/>
            <person name="Wiebenga A."/>
            <person name="Young D."/>
            <person name="Pisabarro A."/>
            <person name="Eastwood D.C."/>
            <person name="Martin F."/>
            <person name="Cullen D."/>
            <person name="Grigoriev I.V."/>
            <person name="Hibbett D.S."/>
        </authorList>
    </citation>
    <scope>NUCLEOTIDE SEQUENCE [LARGE SCALE GENOMIC DNA]</scope>
    <source>
        <strain evidence="2">TFB10046</strain>
    </source>
</reference>
<evidence type="ECO:0000313" key="2">
    <source>
        <dbReference type="Proteomes" id="UP000006514"/>
    </source>
</evidence>
<dbReference type="KEGG" id="adl:AURDEDRAFT_39702"/>
<name>J0DCX5_AURST</name>
<feature type="non-terminal residue" evidence="1">
    <location>
        <position position="1"/>
    </location>
</feature>
<proteinExistence type="predicted"/>
<dbReference type="InParanoid" id="J0DCX5"/>
<organism evidence="1 2">
    <name type="scientific">Auricularia subglabra (strain TFB-10046 / SS5)</name>
    <name type="common">White-rot fungus</name>
    <name type="synonym">Auricularia delicata (strain TFB10046)</name>
    <dbReference type="NCBI Taxonomy" id="717982"/>
    <lineage>
        <taxon>Eukaryota</taxon>
        <taxon>Fungi</taxon>
        <taxon>Dikarya</taxon>
        <taxon>Basidiomycota</taxon>
        <taxon>Agaricomycotina</taxon>
        <taxon>Agaricomycetes</taxon>
        <taxon>Auriculariales</taxon>
        <taxon>Auriculariaceae</taxon>
        <taxon>Auricularia</taxon>
    </lineage>
</organism>
<dbReference type="AlphaFoldDB" id="J0DCX5"/>
<dbReference type="eggNOG" id="ENOG502S4MC">
    <property type="taxonomic scope" value="Eukaryota"/>
</dbReference>
<dbReference type="EMBL" id="JH687798">
    <property type="protein sequence ID" value="EJD40891.1"/>
    <property type="molecule type" value="Genomic_DNA"/>
</dbReference>
<accession>J0DCX5</accession>
<evidence type="ECO:0000313" key="1">
    <source>
        <dbReference type="EMBL" id="EJD40891.1"/>
    </source>
</evidence>
<dbReference type="OrthoDB" id="411632at2759"/>